<comment type="caution">
    <text evidence="4">The sequence shown here is derived from an EMBL/GenBank/DDBJ whole genome shotgun (WGS) entry which is preliminary data.</text>
</comment>
<sequence>MNKNLTHATLKIFLIDGHEICLSGVLRLLYSQYPDAKIVTANTTENVLNQISLLEPDLVIMDIFLPEKQGVTARVCTGIQLLRELLDNYPKLNIVVQSEHVKKLVRIKSAIDTHQGGFTIADKSLSSQEMLMRVSWALQGLTHIKDIQSIYSELDIKPECLRLLNLAFQEGLQDKAIAENIRVSERMVRHYWDKLQEALGIDCHELKNQGKNIRIITQIRAREAGLID</sequence>
<dbReference type="Pfam" id="PF00072">
    <property type="entry name" value="Response_reg"/>
    <property type="match status" value="1"/>
</dbReference>
<organism evidence="4 5">
    <name type="scientific">Fischerella major NIES-592</name>
    <dbReference type="NCBI Taxonomy" id="210994"/>
    <lineage>
        <taxon>Bacteria</taxon>
        <taxon>Bacillati</taxon>
        <taxon>Cyanobacteriota</taxon>
        <taxon>Cyanophyceae</taxon>
        <taxon>Nostocales</taxon>
        <taxon>Hapalosiphonaceae</taxon>
        <taxon>Fischerella</taxon>
    </lineage>
</organism>
<reference evidence="4 5" key="1">
    <citation type="submission" date="2016-11" db="EMBL/GenBank/DDBJ databases">
        <title>Draft Genome Sequences of Nine Cyanobacterial Strains from Diverse Habitats.</title>
        <authorList>
            <person name="Zhu T."/>
            <person name="Hou S."/>
            <person name="Lu X."/>
            <person name="Hess W.R."/>
        </authorList>
    </citation>
    <scope>NUCLEOTIDE SEQUENCE [LARGE SCALE GENOMIC DNA]</scope>
    <source>
        <strain evidence="4 5">NIES-592</strain>
    </source>
</reference>
<dbReference type="PANTHER" id="PTHR43214">
    <property type="entry name" value="TWO-COMPONENT RESPONSE REGULATOR"/>
    <property type="match status" value="1"/>
</dbReference>
<dbReference type="EMBL" id="MRCA01000015">
    <property type="protein sequence ID" value="OKH11797.1"/>
    <property type="molecule type" value="Genomic_DNA"/>
</dbReference>
<keyword evidence="1" id="KW-0238">DNA-binding</keyword>
<accession>A0A1U7GUP9</accession>
<dbReference type="InterPro" id="IPR039420">
    <property type="entry name" value="WalR-like"/>
</dbReference>
<dbReference type="GO" id="GO:0000160">
    <property type="term" value="P:phosphorelay signal transduction system"/>
    <property type="evidence" value="ECO:0007669"/>
    <property type="project" value="InterPro"/>
</dbReference>
<feature type="modified residue" description="4-aspartylphosphate" evidence="2">
    <location>
        <position position="62"/>
    </location>
</feature>
<keyword evidence="5" id="KW-1185">Reference proteome</keyword>
<dbReference type="GO" id="GO:0003677">
    <property type="term" value="F:DNA binding"/>
    <property type="evidence" value="ECO:0007669"/>
    <property type="project" value="UniProtKB-KW"/>
</dbReference>
<dbReference type="AlphaFoldDB" id="A0A1U7GUP9"/>
<gene>
    <name evidence="4" type="ORF">NIES592_20195</name>
</gene>
<protein>
    <submittedName>
        <fullName evidence="4">Response regulator</fullName>
    </submittedName>
</protein>
<keyword evidence="2" id="KW-0597">Phosphoprotein</keyword>
<dbReference type="Gene3D" id="3.40.50.2300">
    <property type="match status" value="1"/>
</dbReference>
<dbReference type="SUPFAM" id="SSF52172">
    <property type="entry name" value="CheY-like"/>
    <property type="match status" value="1"/>
</dbReference>
<feature type="domain" description="Response regulatory" evidence="3">
    <location>
        <begin position="11"/>
        <end position="138"/>
    </location>
</feature>
<evidence type="ECO:0000256" key="2">
    <source>
        <dbReference type="PROSITE-ProRule" id="PRU00169"/>
    </source>
</evidence>
<dbReference type="Proteomes" id="UP000186391">
    <property type="component" value="Unassembled WGS sequence"/>
</dbReference>
<dbReference type="PANTHER" id="PTHR43214:SF43">
    <property type="entry name" value="TWO-COMPONENT RESPONSE REGULATOR"/>
    <property type="match status" value="1"/>
</dbReference>
<dbReference type="InterPro" id="IPR011006">
    <property type="entry name" value="CheY-like_superfamily"/>
</dbReference>
<dbReference type="RefSeq" id="WP_009459989.1">
    <property type="nucleotide sequence ID" value="NZ_MRCA01000015.1"/>
</dbReference>
<dbReference type="OrthoDB" id="495017at2"/>
<dbReference type="GeneID" id="35799595"/>
<evidence type="ECO:0000259" key="3">
    <source>
        <dbReference type="PROSITE" id="PS50110"/>
    </source>
</evidence>
<name>A0A1U7GUP9_9CYAN</name>
<dbReference type="PROSITE" id="PS50110">
    <property type="entry name" value="RESPONSE_REGULATORY"/>
    <property type="match status" value="1"/>
</dbReference>
<evidence type="ECO:0000256" key="1">
    <source>
        <dbReference type="ARBA" id="ARBA00023125"/>
    </source>
</evidence>
<dbReference type="InterPro" id="IPR001789">
    <property type="entry name" value="Sig_transdc_resp-reg_receiver"/>
</dbReference>
<evidence type="ECO:0000313" key="4">
    <source>
        <dbReference type="EMBL" id="OKH11797.1"/>
    </source>
</evidence>
<proteinExistence type="predicted"/>
<evidence type="ECO:0000313" key="5">
    <source>
        <dbReference type="Proteomes" id="UP000186391"/>
    </source>
</evidence>